<sequence length="144" mass="16608">MQGKIKILRGMKSTLPLVEETMPREVYQEALRTGDSRNRKLFGYFVTGELVGCSGYLQVGQVYWISWTAVTAVFQRKGIGQALLDRVFEELRKKKVKKVSVMTYENPSFFSAISFYLKNGFRLSEFDRDAMEDGSSILYYTKEL</sequence>
<dbReference type="Pfam" id="PF00583">
    <property type="entry name" value="Acetyltransf_1"/>
    <property type="match status" value="1"/>
</dbReference>
<dbReference type="EMBL" id="MT143190">
    <property type="protein sequence ID" value="QJA93947.1"/>
    <property type="molecule type" value="Genomic_DNA"/>
</dbReference>
<dbReference type="PROSITE" id="PS51186">
    <property type="entry name" value="GNAT"/>
    <property type="match status" value="1"/>
</dbReference>
<evidence type="ECO:0000313" key="4">
    <source>
        <dbReference type="EMBL" id="QJA93947.1"/>
    </source>
</evidence>
<proteinExistence type="predicted"/>
<dbReference type="InterPro" id="IPR016181">
    <property type="entry name" value="Acyl_CoA_acyltransferase"/>
</dbReference>
<name>A0A6M3LFC1_9ZZZZ</name>
<dbReference type="SUPFAM" id="SSF55729">
    <property type="entry name" value="Acyl-CoA N-acyltransferases (Nat)"/>
    <property type="match status" value="1"/>
</dbReference>
<dbReference type="PANTHER" id="PTHR43420:SF47">
    <property type="entry name" value="N-ACETYLTRANSFERASE DOMAIN-CONTAINING PROTEIN"/>
    <property type="match status" value="1"/>
</dbReference>
<organism evidence="4">
    <name type="scientific">viral metagenome</name>
    <dbReference type="NCBI Taxonomy" id="1070528"/>
    <lineage>
        <taxon>unclassified sequences</taxon>
        <taxon>metagenomes</taxon>
        <taxon>organismal metagenomes</taxon>
    </lineage>
</organism>
<accession>A0A6M3LFC1</accession>
<evidence type="ECO:0000259" key="3">
    <source>
        <dbReference type="PROSITE" id="PS51186"/>
    </source>
</evidence>
<feature type="domain" description="N-acetyltransferase" evidence="3">
    <location>
        <begin position="1"/>
        <end position="144"/>
    </location>
</feature>
<dbReference type="InterPro" id="IPR050680">
    <property type="entry name" value="YpeA/RimI_acetyltransf"/>
</dbReference>
<evidence type="ECO:0000256" key="1">
    <source>
        <dbReference type="ARBA" id="ARBA00022679"/>
    </source>
</evidence>
<keyword evidence="2" id="KW-0012">Acyltransferase</keyword>
<dbReference type="GO" id="GO:0016747">
    <property type="term" value="F:acyltransferase activity, transferring groups other than amino-acyl groups"/>
    <property type="evidence" value="ECO:0007669"/>
    <property type="project" value="InterPro"/>
</dbReference>
<dbReference type="AlphaFoldDB" id="A0A6M3LFC1"/>
<dbReference type="InterPro" id="IPR000182">
    <property type="entry name" value="GNAT_dom"/>
</dbReference>
<dbReference type="Gene3D" id="3.40.630.30">
    <property type="match status" value="1"/>
</dbReference>
<gene>
    <name evidence="4" type="ORF">MM415B04056_0004</name>
</gene>
<dbReference type="PANTHER" id="PTHR43420">
    <property type="entry name" value="ACETYLTRANSFERASE"/>
    <property type="match status" value="1"/>
</dbReference>
<dbReference type="CDD" id="cd04301">
    <property type="entry name" value="NAT_SF"/>
    <property type="match status" value="1"/>
</dbReference>
<evidence type="ECO:0000256" key="2">
    <source>
        <dbReference type="ARBA" id="ARBA00023315"/>
    </source>
</evidence>
<keyword evidence="1 4" id="KW-0808">Transferase</keyword>
<reference evidence="4" key="1">
    <citation type="submission" date="2020-03" db="EMBL/GenBank/DDBJ databases">
        <title>The deep terrestrial virosphere.</title>
        <authorList>
            <person name="Holmfeldt K."/>
            <person name="Nilsson E."/>
            <person name="Simone D."/>
            <person name="Lopez-Fernandez M."/>
            <person name="Wu X."/>
            <person name="de Brujin I."/>
            <person name="Lundin D."/>
            <person name="Andersson A."/>
            <person name="Bertilsson S."/>
            <person name="Dopson M."/>
        </authorList>
    </citation>
    <scope>NUCLEOTIDE SEQUENCE</scope>
    <source>
        <strain evidence="4">MM415B04056</strain>
    </source>
</reference>
<protein>
    <submittedName>
        <fullName evidence="4">Putative acetyltransferase</fullName>
    </submittedName>
</protein>